<dbReference type="Proteomes" id="UP001056384">
    <property type="component" value="Chromosome 3"/>
</dbReference>
<evidence type="ECO:0000313" key="2">
    <source>
        <dbReference type="Proteomes" id="UP001056384"/>
    </source>
</evidence>
<dbReference type="EMBL" id="CP099420">
    <property type="protein sequence ID" value="USW50729.1"/>
    <property type="molecule type" value="Genomic_DNA"/>
</dbReference>
<sequence length="154" mass="17318">MASSLDILRPSPSPPAAIKSVNPSVRDVESRAFKFANLLSSRNFTDPLMKQLLVSDFQCQVEFPSGRVGMVQSRSEFINHYTKHNGTRLLDVSNVTTEIDEKSGLARVMLLLRITDSPRGIPQEVVSVLWWRRDKGSWRCYQQTGMRGVSGFGM</sequence>
<protein>
    <submittedName>
        <fullName evidence="1">Uncharacterized protein</fullName>
    </submittedName>
</protein>
<organism evidence="1 2">
    <name type="scientific">Septoria linicola</name>
    <dbReference type="NCBI Taxonomy" id="215465"/>
    <lineage>
        <taxon>Eukaryota</taxon>
        <taxon>Fungi</taxon>
        <taxon>Dikarya</taxon>
        <taxon>Ascomycota</taxon>
        <taxon>Pezizomycotina</taxon>
        <taxon>Dothideomycetes</taxon>
        <taxon>Dothideomycetidae</taxon>
        <taxon>Mycosphaerellales</taxon>
        <taxon>Mycosphaerellaceae</taxon>
        <taxon>Septoria</taxon>
    </lineage>
</organism>
<evidence type="ECO:0000313" key="1">
    <source>
        <dbReference type="EMBL" id="USW50729.1"/>
    </source>
</evidence>
<proteinExistence type="predicted"/>
<name>A0A9Q9EI52_9PEZI</name>
<keyword evidence="2" id="KW-1185">Reference proteome</keyword>
<dbReference type="AlphaFoldDB" id="A0A9Q9EI52"/>
<gene>
    <name evidence="1" type="ORF">Slin15195_G040480</name>
</gene>
<accession>A0A9Q9EI52</accession>
<reference evidence="1" key="1">
    <citation type="submission" date="2022-06" db="EMBL/GenBank/DDBJ databases">
        <title>Complete genome sequences of two strains of the flax pathogen Septoria linicola.</title>
        <authorList>
            <person name="Lapalu N."/>
            <person name="Simon A."/>
            <person name="Demenou B."/>
            <person name="Paumier D."/>
            <person name="Guillot M.-P."/>
            <person name="Gout L."/>
            <person name="Valade R."/>
        </authorList>
    </citation>
    <scope>NUCLEOTIDE SEQUENCE</scope>
    <source>
        <strain evidence="1">SE15195</strain>
    </source>
</reference>
<dbReference type="OrthoDB" id="3632853at2759"/>